<dbReference type="PANTHER" id="PTHR44085:SF2">
    <property type="entry name" value="SEPIAPTERIN REDUCTASE"/>
    <property type="match status" value="1"/>
</dbReference>
<dbReference type="InterPro" id="IPR002347">
    <property type="entry name" value="SDR_fam"/>
</dbReference>
<dbReference type="GO" id="GO:0006729">
    <property type="term" value="P:tetrahydrobiopterin biosynthetic process"/>
    <property type="evidence" value="ECO:0007669"/>
    <property type="project" value="TreeGrafter"/>
</dbReference>
<dbReference type="Pfam" id="PF00106">
    <property type="entry name" value="adh_short"/>
    <property type="match status" value="1"/>
</dbReference>
<dbReference type="AlphaFoldDB" id="A0A918QAA4"/>
<protein>
    <submittedName>
        <fullName evidence="5">Benzil reductase ((S)-benzoin forming)</fullName>
    </submittedName>
</protein>
<dbReference type="InterPro" id="IPR036291">
    <property type="entry name" value="NAD(P)-bd_dom_sf"/>
</dbReference>
<evidence type="ECO:0000313" key="5">
    <source>
        <dbReference type="EMBL" id="GGZ39662.1"/>
    </source>
</evidence>
<dbReference type="Proteomes" id="UP000619457">
    <property type="component" value="Unassembled WGS sequence"/>
</dbReference>
<sequence length="243" mass="26890">MKQLIIITGCSKGLGRALMEKYIRTPETQVIGISRSALEEGPSFRHVQLDLEHLPALEKAMEEIFPRAKVDKVVLINNAGWIGEIAPIGSLTSAGLQSIFTVNVIAPALLMNEFVRKYDAADTQKLVVNISSGAADKSVDGWAEYSSTKAALNRLTLTAQYESEHKELGITYYAVSPGIVDTPMQEDIRQAKPENFSSLRKFKGFKENQELSSPAEAAEKIMHLIQHPEQFDGVLQDIRDFSL</sequence>
<evidence type="ECO:0000313" key="6">
    <source>
        <dbReference type="Proteomes" id="UP000619457"/>
    </source>
</evidence>
<evidence type="ECO:0000256" key="2">
    <source>
        <dbReference type="ARBA" id="ARBA00022490"/>
    </source>
</evidence>
<evidence type="ECO:0000256" key="3">
    <source>
        <dbReference type="ARBA" id="ARBA00022857"/>
    </source>
</evidence>
<name>A0A918QAA4_9BACT</name>
<evidence type="ECO:0000256" key="4">
    <source>
        <dbReference type="ARBA" id="ARBA00023002"/>
    </source>
</evidence>
<dbReference type="SUPFAM" id="SSF51735">
    <property type="entry name" value="NAD(P)-binding Rossmann-fold domains"/>
    <property type="match status" value="1"/>
</dbReference>
<dbReference type="Gene3D" id="3.40.50.720">
    <property type="entry name" value="NAD(P)-binding Rossmann-like Domain"/>
    <property type="match status" value="1"/>
</dbReference>
<dbReference type="PRINTS" id="PR00081">
    <property type="entry name" value="GDHRDH"/>
</dbReference>
<organism evidence="5 6">
    <name type="scientific">Echinicola pacifica</name>
    <dbReference type="NCBI Taxonomy" id="346377"/>
    <lineage>
        <taxon>Bacteria</taxon>
        <taxon>Pseudomonadati</taxon>
        <taxon>Bacteroidota</taxon>
        <taxon>Cytophagia</taxon>
        <taxon>Cytophagales</taxon>
        <taxon>Cyclobacteriaceae</taxon>
        <taxon>Echinicola</taxon>
    </lineage>
</organism>
<dbReference type="InterPro" id="IPR051721">
    <property type="entry name" value="Biopterin_syn/organic_redct"/>
</dbReference>
<keyword evidence="6" id="KW-1185">Reference proteome</keyword>
<evidence type="ECO:0000256" key="1">
    <source>
        <dbReference type="ARBA" id="ARBA00004496"/>
    </source>
</evidence>
<dbReference type="EMBL" id="BMWX01000009">
    <property type="protein sequence ID" value="GGZ39662.1"/>
    <property type="molecule type" value="Genomic_DNA"/>
</dbReference>
<comment type="caution">
    <text evidence="5">The sequence shown here is derived from an EMBL/GenBank/DDBJ whole genome shotgun (WGS) entry which is preliminary data.</text>
</comment>
<reference evidence="5" key="2">
    <citation type="submission" date="2020-09" db="EMBL/GenBank/DDBJ databases">
        <authorList>
            <person name="Sun Q."/>
            <person name="Kim S."/>
        </authorList>
    </citation>
    <scope>NUCLEOTIDE SEQUENCE</scope>
    <source>
        <strain evidence="5">KCTC 12368</strain>
    </source>
</reference>
<dbReference type="RefSeq" id="WP_018476069.1">
    <property type="nucleotide sequence ID" value="NZ_BMWX01000009.1"/>
</dbReference>
<dbReference type="GO" id="GO:0005737">
    <property type="term" value="C:cytoplasm"/>
    <property type="evidence" value="ECO:0007669"/>
    <property type="project" value="UniProtKB-SubCell"/>
</dbReference>
<dbReference type="PANTHER" id="PTHR44085">
    <property type="entry name" value="SEPIAPTERIN REDUCTASE"/>
    <property type="match status" value="1"/>
</dbReference>
<keyword evidence="3" id="KW-0521">NADP</keyword>
<keyword evidence="4" id="KW-0560">Oxidoreductase</keyword>
<dbReference type="GO" id="GO:0004757">
    <property type="term" value="F:sepiapterin reductase (NADP+) activity"/>
    <property type="evidence" value="ECO:0007669"/>
    <property type="project" value="TreeGrafter"/>
</dbReference>
<reference evidence="5" key="1">
    <citation type="journal article" date="2014" name="Int. J. Syst. Evol. Microbiol.">
        <title>Complete genome sequence of Corynebacterium casei LMG S-19264T (=DSM 44701T), isolated from a smear-ripened cheese.</title>
        <authorList>
            <consortium name="US DOE Joint Genome Institute (JGI-PGF)"/>
            <person name="Walter F."/>
            <person name="Albersmeier A."/>
            <person name="Kalinowski J."/>
            <person name="Ruckert C."/>
        </authorList>
    </citation>
    <scope>NUCLEOTIDE SEQUENCE</scope>
    <source>
        <strain evidence="5">KCTC 12368</strain>
    </source>
</reference>
<comment type="subcellular location">
    <subcellularLocation>
        <location evidence="1">Cytoplasm</location>
    </subcellularLocation>
</comment>
<dbReference type="PROSITE" id="PS00061">
    <property type="entry name" value="ADH_SHORT"/>
    <property type="match status" value="1"/>
</dbReference>
<accession>A0A918QAA4</accession>
<proteinExistence type="predicted"/>
<keyword evidence="2" id="KW-0963">Cytoplasm</keyword>
<dbReference type="InterPro" id="IPR020904">
    <property type="entry name" value="Sc_DH/Rdtase_CS"/>
</dbReference>
<gene>
    <name evidence="5" type="primary">yueD</name>
    <name evidence="5" type="ORF">GCM10007049_36270</name>
</gene>